<name>A0A3L7JQ27_9BACI</name>
<dbReference type="RefSeq" id="WP_121682265.1">
    <property type="nucleotide sequence ID" value="NZ_RCVZ01000018.1"/>
</dbReference>
<dbReference type="AlphaFoldDB" id="A0A3L7JQ27"/>
<sequence>MGKSIQMCIRYEVKAYLLPQYHETIKEVAANLSHFDAGHILLHRSNHDPCSVLEMFQVPSEAHFFALKKLRTSREHAIFGSLDSMIDGGVEKMECFGMITDL</sequence>
<protein>
    <submittedName>
        <fullName evidence="1">Uncharacterized protein</fullName>
    </submittedName>
</protein>
<evidence type="ECO:0000313" key="2">
    <source>
        <dbReference type="Proteomes" id="UP000276770"/>
    </source>
</evidence>
<evidence type="ECO:0000313" key="1">
    <source>
        <dbReference type="EMBL" id="RLQ92375.1"/>
    </source>
</evidence>
<dbReference type="OrthoDB" id="2967153at2"/>
<organism evidence="1 2">
    <name type="scientific">Falsibacillus albus</name>
    <dbReference type="NCBI Taxonomy" id="2478915"/>
    <lineage>
        <taxon>Bacteria</taxon>
        <taxon>Bacillati</taxon>
        <taxon>Bacillota</taxon>
        <taxon>Bacilli</taxon>
        <taxon>Bacillales</taxon>
        <taxon>Bacillaceae</taxon>
        <taxon>Falsibacillus</taxon>
    </lineage>
</organism>
<gene>
    <name evidence="1" type="ORF">D9X91_19180</name>
</gene>
<dbReference type="Proteomes" id="UP000276770">
    <property type="component" value="Unassembled WGS sequence"/>
</dbReference>
<comment type="caution">
    <text evidence="1">The sequence shown here is derived from an EMBL/GenBank/DDBJ whole genome shotgun (WGS) entry which is preliminary data.</text>
</comment>
<keyword evidence="2" id="KW-1185">Reference proteome</keyword>
<proteinExistence type="predicted"/>
<dbReference type="EMBL" id="RCVZ01000018">
    <property type="protein sequence ID" value="RLQ92375.1"/>
    <property type="molecule type" value="Genomic_DNA"/>
</dbReference>
<accession>A0A3L7JQ27</accession>
<reference evidence="1 2" key="1">
    <citation type="submission" date="2018-10" db="EMBL/GenBank/DDBJ databases">
        <title>Falsibacillus sp. genome draft.</title>
        <authorList>
            <person name="Shi S."/>
        </authorList>
    </citation>
    <scope>NUCLEOTIDE SEQUENCE [LARGE SCALE GENOMIC DNA]</scope>
    <source>
        <strain evidence="1 2">GY 10110</strain>
    </source>
</reference>